<evidence type="ECO:0000313" key="1">
    <source>
        <dbReference type="Proteomes" id="UP000887569"/>
    </source>
</evidence>
<dbReference type="WBParaSite" id="PgE120_g003_t01">
    <property type="protein sequence ID" value="PgE120_g003_t01"/>
    <property type="gene ID" value="PgE120_g003"/>
</dbReference>
<sequence length="66" mass="7591">MGPILPLRFLFSFRLVHISSFPPTFHSFSLSSPQFSEIVEMWSSLNMIVSISCCRIVPLLHHNKMV</sequence>
<proteinExistence type="predicted"/>
<keyword evidence="1" id="KW-1185">Reference proteome</keyword>
<organism evidence="1 2">
    <name type="scientific">Parascaris univalens</name>
    <name type="common">Nematode worm</name>
    <dbReference type="NCBI Taxonomy" id="6257"/>
    <lineage>
        <taxon>Eukaryota</taxon>
        <taxon>Metazoa</taxon>
        <taxon>Ecdysozoa</taxon>
        <taxon>Nematoda</taxon>
        <taxon>Chromadorea</taxon>
        <taxon>Rhabditida</taxon>
        <taxon>Spirurina</taxon>
        <taxon>Ascaridomorpha</taxon>
        <taxon>Ascaridoidea</taxon>
        <taxon>Ascarididae</taxon>
        <taxon>Parascaris</taxon>
    </lineage>
</organism>
<dbReference type="AlphaFoldDB" id="A0A915A2P2"/>
<reference evidence="2" key="1">
    <citation type="submission" date="2022-11" db="UniProtKB">
        <authorList>
            <consortium name="WormBaseParasite"/>
        </authorList>
    </citation>
    <scope>IDENTIFICATION</scope>
</reference>
<evidence type="ECO:0000313" key="2">
    <source>
        <dbReference type="WBParaSite" id="PgE120_g003_t01"/>
    </source>
</evidence>
<name>A0A915A2P2_PARUN</name>
<protein>
    <submittedName>
        <fullName evidence="2">Uncharacterized protein</fullName>
    </submittedName>
</protein>
<dbReference type="Proteomes" id="UP000887569">
    <property type="component" value="Unplaced"/>
</dbReference>
<accession>A0A915A2P2</accession>